<keyword evidence="3" id="KW-0597">Phosphoprotein</keyword>
<evidence type="ECO:0000313" key="4">
    <source>
        <dbReference type="EMBL" id="MBU8876982.1"/>
    </source>
</evidence>
<protein>
    <submittedName>
        <fullName evidence="4">Malonate decarboxylase acyl carrier protein</fullName>
    </submittedName>
</protein>
<dbReference type="EMBL" id="JAHOPB010000003">
    <property type="protein sequence ID" value="MBU8876982.1"/>
    <property type="molecule type" value="Genomic_DNA"/>
</dbReference>
<comment type="subcellular location">
    <subcellularLocation>
        <location evidence="1">Cytoplasm</location>
    </subcellularLocation>
</comment>
<dbReference type="InterPro" id="IPR009662">
    <property type="entry name" value="Malonate_deCO2ase_dsu"/>
</dbReference>
<reference evidence="4 5" key="1">
    <citation type="submission" date="2021-06" db="EMBL/GenBank/DDBJ databases">
        <authorList>
            <person name="Lee D.H."/>
        </authorList>
    </citation>
    <scope>NUCLEOTIDE SEQUENCE [LARGE SCALE GENOMIC DNA]</scope>
    <source>
        <strain evidence="4 5">MMS21-HV4-11</strain>
    </source>
</reference>
<proteinExistence type="inferred from homology"/>
<keyword evidence="2" id="KW-0963">Cytoplasm</keyword>
<evidence type="ECO:0000256" key="1">
    <source>
        <dbReference type="ARBA" id="ARBA00004496"/>
    </source>
</evidence>
<dbReference type="RefSeq" id="WP_216966310.1">
    <property type="nucleotide sequence ID" value="NZ_JAHOPB010000003.1"/>
</dbReference>
<dbReference type="Pfam" id="PF06857">
    <property type="entry name" value="ACP"/>
    <property type="match status" value="1"/>
</dbReference>
<comment type="caution">
    <text evidence="4">The sequence shown here is derived from an EMBL/GenBank/DDBJ whole genome shotgun (WGS) entry which is preliminary data.</text>
</comment>
<gene>
    <name evidence="4" type="ORF">KQ910_24630</name>
</gene>
<accession>A0ABS6IQV4</accession>
<sequence length="107" mass="11495">MEKFAKAFPSKPLPSKTAKPWALAGVVGSGNLEVLVERGGRPTDTMQCHVETSIPGYKASWLAALADFAHHYPAGGTKVTINDQGAPPVLVNLRLRQAYDHLTKGDK</sequence>
<evidence type="ECO:0000256" key="3">
    <source>
        <dbReference type="ARBA" id="ARBA00022553"/>
    </source>
</evidence>
<evidence type="ECO:0000256" key="2">
    <source>
        <dbReference type="ARBA" id="ARBA00022490"/>
    </source>
</evidence>
<dbReference type="Proteomes" id="UP000727907">
    <property type="component" value="Unassembled WGS sequence"/>
</dbReference>
<evidence type="ECO:0000313" key="5">
    <source>
        <dbReference type="Proteomes" id="UP000727907"/>
    </source>
</evidence>
<keyword evidence="5" id="KW-1185">Reference proteome</keyword>
<dbReference type="InterPro" id="IPR023439">
    <property type="entry name" value="Mal_deCO2ase/Cit_lyase_ACP"/>
</dbReference>
<name>A0ABS6IQV4_9HYPH</name>
<organism evidence="4 5">
    <name type="scientific">Reyranella humidisoli</name>
    <dbReference type="NCBI Taxonomy" id="2849149"/>
    <lineage>
        <taxon>Bacteria</taxon>
        <taxon>Pseudomonadati</taxon>
        <taxon>Pseudomonadota</taxon>
        <taxon>Alphaproteobacteria</taxon>
        <taxon>Hyphomicrobiales</taxon>
        <taxon>Reyranellaceae</taxon>
        <taxon>Reyranella</taxon>
    </lineage>
</organism>
<dbReference type="HAMAP" id="MF_00710">
    <property type="entry name" value="Malonate_deCO2ase_dsu"/>
    <property type="match status" value="1"/>
</dbReference>